<dbReference type="Proteomes" id="UP000444318">
    <property type="component" value="Unassembled WGS sequence"/>
</dbReference>
<evidence type="ECO:0000313" key="2">
    <source>
        <dbReference type="EMBL" id="MQA20923.1"/>
    </source>
</evidence>
<dbReference type="InterPro" id="IPR023346">
    <property type="entry name" value="Lysozyme-like_dom_sf"/>
</dbReference>
<organism evidence="2 3">
    <name type="scientific">Rugamonas rivuli</name>
    <dbReference type="NCBI Taxonomy" id="2743358"/>
    <lineage>
        <taxon>Bacteria</taxon>
        <taxon>Pseudomonadati</taxon>
        <taxon>Pseudomonadota</taxon>
        <taxon>Betaproteobacteria</taxon>
        <taxon>Burkholderiales</taxon>
        <taxon>Oxalobacteraceae</taxon>
        <taxon>Telluria group</taxon>
        <taxon>Rugamonas</taxon>
    </lineage>
</organism>
<dbReference type="EMBL" id="WHUF01000004">
    <property type="protein sequence ID" value="MQA20923.1"/>
    <property type="molecule type" value="Genomic_DNA"/>
</dbReference>
<dbReference type="SUPFAM" id="SSF53955">
    <property type="entry name" value="Lysozyme-like"/>
    <property type="match status" value="1"/>
</dbReference>
<evidence type="ECO:0000313" key="3">
    <source>
        <dbReference type="Proteomes" id="UP000444318"/>
    </source>
</evidence>
<accession>A0A843SFF0</accession>
<keyword evidence="3" id="KW-1185">Reference proteome</keyword>
<dbReference type="Pfam" id="PF01464">
    <property type="entry name" value="SLT"/>
    <property type="match status" value="1"/>
</dbReference>
<feature type="domain" description="Transglycosylase SLT" evidence="1">
    <location>
        <begin position="52"/>
        <end position="131"/>
    </location>
</feature>
<gene>
    <name evidence="2" type="ORF">GEV01_15485</name>
</gene>
<reference evidence="2 3" key="1">
    <citation type="submission" date="2019-10" db="EMBL/GenBank/DDBJ databases">
        <title>Two novel species isolated from a subtropical stream in China.</title>
        <authorList>
            <person name="Lu H."/>
        </authorList>
    </citation>
    <scope>NUCLEOTIDE SEQUENCE [LARGE SCALE GENOMIC DNA]</scope>
    <source>
        <strain evidence="2 3">FT103W</strain>
    </source>
</reference>
<protein>
    <submittedName>
        <fullName evidence="2">Transglycosylase SLT domain-containing protein</fullName>
    </submittedName>
</protein>
<dbReference type="InterPro" id="IPR008258">
    <property type="entry name" value="Transglycosylase_SLT_dom_1"/>
</dbReference>
<name>A0A843SFF0_9BURK</name>
<evidence type="ECO:0000259" key="1">
    <source>
        <dbReference type="Pfam" id="PF01464"/>
    </source>
</evidence>
<dbReference type="RefSeq" id="WP_152805964.1">
    <property type="nucleotide sequence ID" value="NZ_WHUF01000004.1"/>
</dbReference>
<dbReference type="AlphaFoldDB" id="A0A843SFF0"/>
<proteinExistence type="predicted"/>
<comment type="caution">
    <text evidence="2">The sequence shown here is derived from an EMBL/GenBank/DDBJ whole genome shotgun (WGS) entry which is preliminary data.</text>
</comment>
<sequence>MSEQIVLSWDQKPERKAWSKQLLGSVQANLTSLELGNPDGFIQGYSGLSADLKLKFWSELIVAMAFRESSWNPHSIYHEPPPLGIDSIGLLQLSYEDEGPYGLEPLSRQAHSLEDPLVNLRCGVTVLVKLLAHDHVVELTSGSTYKGAPRYWSVMRPGPKHHLEEIRTKVRTAVHL</sequence>